<evidence type="ECO:0000313" key="1">
    <source>
        <dbReference type="EMBL" id="UXH46820.1"/>
    </source>
</evidence>
<evidence type="ECO:0000313" key="2">
    <source>
        <dbReference type="Proteomes" id="UP001064027"/>
    </source>
</evidence>
<proteinExistence type="predicted"/>
<name>A0ACD4CDY9_9BACI</name>
<accession>A0ACD4CDY9</accession>
<organism evidence="1 2">
    <name type="scientific">Rossellomorea vietnamensis</name>
    <dbReference type="NCBI Taxonomy" id="218284"/>
    <lineage>
        <taxon>Bacteria</taxon>
        <taxon>Bacillati</taxon>
        <taxon>Bacillota</taxon>
        <taxon>Bacilli</taxon>
        <taxon>Bacillales</taxon>
        <taxon>Bacillaceae</taxon>
        <taxon>Rossellomorea</taxon>
    </lineage>
</organism>
<dbReference type="Proteomes" id="UP001064027">
    <property type="component" value="Chromosome"/>
</dbReference>
<sequence length="336" mass="38257">MKPKVFIAKPIPQEVEDYLSSYCDYKVWEHEEPIPYERLIEELQDVVGLITPKGVITEDLLNHAPKLKLVSNIAAGYDAFDLKLMEERRVLGTHTPYVLDETVADLVFGLILSSARRISELDSYVKKGKWVKNDDPFFFGVDVHHATLGIIGLGRIGEKVVRRATAGFGMSVLYHNRSRRPEMEQEYGIEYSEMDALLQKSDFVLLMVPLSEGTYHLMDTDQFKRMKSSAFFINCSRGKTVNEPALIQALEEKWIRGAALDVYEQEPIDRENPLLKMKNVVTTPHIGSATQKARFDMALKAAENMVEYLKGNTPPNVVKELRHLTEKVLEKHTSES</sequence>
<dbReference type="EMBL" id="CP104558">
    <property type="protein sequence ID" value="UXH46820.1"/>
    <property type="molecule type" value="Genomic_DNA"/>
</dbReference>
<gene>
    <name evidence="1" type="ORF">N5C46_16695</name>
</gene>
<protein>
    <submittedName>
        <fullName evidence="1">D-glycerate dehydrogenase</fullName>
    </submittedName>
</protein>
<reference evidence="1" key="1">
    <citation type="submission" date="2022-09" db="EMBL/GenBank/DDBJ databases">
        <title>Complete genome sequence of Rossellomorea vietnamensis strain RL-WG62, a newly isolated PGPR with the potential for plant salinity stress alleviation.</title>
        <authorList>
            <person name="Ren L."/>
            <person name="Wang G."/>
            <person name="Hu H."/>
        </authorList>
    </citation>
    <scope>NUCLEOTIDE SEQUENCE</scope>
    <source>
        <strain evidence="1">RL-WG62</strain>
    </source>
</reference>
<keyword evidence="2" id="KW-1185">Reference proteome</keyword>